<evidence type="ECO:0000313" key="16">
    <source>
        <dbReference type="EMBL" id="WIM41665.1"/>
    </source>
</evidence>
<keyword evidence="6 13" id="KW-0479">Metal-binding</keyword>
<evidence type="ECO:0000256" key="4">
    <source>
        <dbReference type="ARBA" id="ARBA00010617"/>
    </source>
</evidence>
<evidence type="ECO:0000256" key="2">
    <source>
        <dbReference type="ARBA" id="ARBA00004174"/>
    </source>
</evidence>
<evidence type="ECO:0000256" key="8">
    <source>
        <dbReference type="ARBA" id="ARBA00022848"/>
    </source>
</evidence>
<keyword evidence="10 13" id="KW-0408">Iron</keyword>
<sequence>MSLLNIFTTIYSSSLAVPLLIVLISFLIKYIHSKCRRDPRMVLLAKTLPGPRGFPLIGNSLDFHLKGDTLKLMLEYKEKYGDVFRLWISKYLAIGLSNLTDVENVFMNSKMLGRPQLFKPFQDFFGDGLFTTYSIPKWRRNRKHFQPLFSHGALGIYPSEINEKVYHAVEKLKEFVDGPEFDAWESMGHLSFDVMTKTMMNVDLSQDDKSALQYHDAITHATAICFKKICLPWLQHDVLDYFFYKRKIQHFREDVVSFVQKLIDTKEHEVKRQVESYRNKTSNIEDVPSKRMITLAYELKEQEKNDSIPTDELITVLTGGTDSPALMNCFFLLAVAIHQDIQNKLYDELYEVFGDSDRMADENDVARLPYLDKVLKETLRRFPIVPLMFREVEEDTKLGNRVIPAGTIVIINVAAIHFNPEYYPDPWKFNPENFSAEAVEKRSKLAFLAFSAGPRNCIGIHFAMLQMKLTLIALLRNYSFYTKMKMDDIYMDNGFSIMSVNGYKLIIKQRVRKPTYLLKNK</sequence>
<evidence type="ECO:0000256" key="1">
    <source>
        <dbReference type="ARBA" id="ARBA00001971"/>
    </source>
</evidence>
<evidence type="ECO:0000256" key="13">
    <source>
        <dbReference type="PIRSR" id="PIRSR602401-1"/>
    </source>
</evidence>
<dbReference type="InterPro" id="IPR002401">
    <property type="entry name" value="Cyt_P450_E_grp-I"/>
</dbReference>
<keyword evidence="8" id="KW-0492">Microsome</keyword>
<organism evidence="16">
    <name type="scientific">Maconellicoccus hirsutus</name>
    <name type="common">Pink hibiscus mealybug</name>
    <dbReference type="NCBI Taxonomy" id="177089"/>
    <lineage>
        <taxon>Eukaryota</taxon>
        <taxon>Metazoa</taxon>
        <taxon>Ecdysozoa</taxon>
        <taxon>Arthropoda</taxon>
        <taxon>Hexapoda</taxon>
        <taxon>Insecta</taxon>
        <taxon>Pterygota</taxon>
        <taxon>Neoptera</taxon>
        <taxon>Paraneoptera</taxon>
        <taxon>Hemiptera</taxon>
        <taxon>Sternorrhyncha</taxon>
        <taxon>Coccoidea</taxon>
        <taxon>Pseudococcidae</taxon>
        <taxon>Maconellicoccus</taxon>
    </lineage>
</organism>
<evidence type="ECO:0000256" key="12">
    <source>
        <dbReference type="ARBA" id="ARBA00023136"/>
    </source>
</evidence>
<dbReference type="Gene3D" id="1.10.630.10">
    <property type="entry name" value="Cytochrome P450"/>
    <property type="match status" value="1"/>
</dbReference>
<name>A0AAT9UTT8_MACHI</name>
<dbReference type="GO" id="GO:0016705">
    <property type="term" value="F:oxidoreductase activity, acting on paired donors, with incorporation or reduction of molecular oxygen"/>
    <property type="evidence" value="ECO:0007669"/>
    <property type="project" value="InterPro"/>
</dbReference>
<dbReference type="GO" id="GO:0020037">
    <property type="term" value="F:heme binding"/>
    <property type="evidence" value="ECO:0007669"/>
    <property type="project" value="InterPro"/>
</dbReference>
<evidence type="ECO:0000256" key="5">
    <source>
        <dbReference type="ARBA" id="ARBA00022617"/>
    </source>
</evidence>
<dbReference type="PRINTS" id="PR00385">
    <property type="entry name" value="P450"/>
</dbReference>
<dbReference type="EMBL" id="OR117225">
    <property type="protein sequence ID" value="WIM41665.1"/>
    <property type="molecule type" value="mRNA"/>
</dbReference>
<evidence type="ECO:0000256" key="14">
    <source>
        <dbReference type="RuleBase" id="RU000461"/>
    </source>
</evidence>
<comment type="cofactor">
    <cofactor evidence="1 13">
        <name>heme</name>
        <dbReference type="ChEBI" id="CHEBI:30413"/>
    </cofactor>
</comment>
<feature type="binding site" description="axial binding residue" evidence="13">
    <location>
        <position position="457"/>
    </location>
    <ligand>
        <name>heme</name>
        <dbReference type="ChEBI" id="CHEBI:30413"/>
    </ligand>
    <ligandPart>
        <name>Fe</name>
        <dbReference type="ChEBI" id="CHEBI:18248"/>
    </ligandPart>
</feature>
<dbReference type="GO" id="GO:0005506">
    <property type="term" value="F:iron ion binding"/>
    <property type="evidence" value="ECO:0007669"/>
    <property type="project" value="InterPro"/>
</dbReference>
<dbReference type="SUPFAM" id="SSF48264">
    <property type="entry name" value="Cytochrome P450"/>
    <property type="match status" value="1"/>
</dbReference>
<accession>A0AAT9UTT8</accession>
<dbReference type="InterPro" id="IPR001128">
    <property type="entry name" value="Cyt_P450"/>
</dbReference>
<feature type="transmembrane region" description="Helical" evidence="15">
    <location>
        <begin position="398"/>
        <end position="418"/>
    </location>
</feature>
<dbReference type="InterPro" id="IPR036396">
    <property type="entry name" value="Cyt_P450_sf"/>
</dbReference>
<comment type="similarity">
    <text evidence="4 14">Belongs to the cytochrome P450 family.</text>
</comment>
<evidence type="ECO:0000256" key="9">
    <source>
        <dbReference type="ARBA" id="ARBA00023002"/>
    </source>
</evidence>
<evidence type="ECO:0000256" key="11">
    <source>
        <dbReference type="ARBA" id="ARBA00023033"/>
    </source>
</evidence>
<keyword evidence="11 14" id="KW-0503">Monooxygenase</keyword>
<dbReference type="InterPro" id="IPR017972">
    <property type="entry name" value="Cyt_P450_CS"/>
</dbReference>
<evidence type="ECO:0000256" key="15">
    <source>
        <dbReference type="SAM" id="Phobius"/>
    </source>
</evidence>
<feature type="transmembrane region" description="Helical" evidence="15">
    <location>
        <begin position="6"/>
        <end position="31"/>
    </location>
</feature>
<keyword evidence="15" id="KW-0812">Transmembrane</keyword>
<proteinExistence type="evidence at transcript level"/>
<keyword evidence="5 13" id="KW-0349">Heme</keyword>
<dbReference type="GO" id="GO:0005789">
    <property type="term" value="C:endoplasmic reticulum membrane"/>
    <property type="evidence" value="ECO:0007669"/>
    <property type="project" value="UniProtKB-SubCell"/>
</dbReference>
<dbReference type="InterPro" id="IPR050196">
    <property type="entry name" value="Cytochrome_P450_Monoox"/>
</dbReference>
<dbReference type="Pfam" id="PF00067">
    <property type="entry name" value="p450"/>
    <property type="match status" value="1"/>
</dbReference>
<evidence type="ECO:0000256" key="10">
    <source>
        <dbReference type="ARBA" id="ARBA00023004"/>
    </source>
</evidence>
<dbReference type="PROSITE" id="PS00086">
    <property type="entry name" value="CYTOCHROME_P450"/>
    <property type="match status" value="1"/>
</dbReference>
<protein>
    <submittedName>
        <fullName evidence="16">Cytochrome P450 3634C1</fullName>
    </submittedName>
</protein>
<comment type="subcellular location">
    <subcellularLocation>
        <location evidence="3">Endoplasmic reticulum membrane</location>
        <topology evidence="3">Peripheral membrane protein</topology>
    </subcellularLocation>
    <subcellularLocation>
        <location evidence="2">Microsome membrane</location>
        <topology evidence="2">Peripheral membrane protein</topology>
    </subcellularLocation>
</comment>
<evidence type="ECO:0000256" key="7">
    <source>
        <dbReference type="ARBA" id="ARBA00022824"/>
    </source>
</evidence>
<evidence type="ECO:0000256" key="3">
    <source>
        <dbReference type="ARBA" id="ARBA00004406"/>
    </source>
</evidence>
<dbReference type="GO" id="GO:0004497">
    <property type="term" value="F:monooxygenase activity"/>
    <property type="evidence" value="ECO:0007669"/>
    <property type="project" value="UniProtKB-KW"/>
</dbReference>
<keyword evidence="15" id="KW-1133">Transmembrane helix</keyword>
<keyword evidence="12 15" id="KW-0472">Membrane</keyword>
<feature type="transmembrane region" description="Helical" evidence="15">
    <location>
        <begin position="458"/>
        <end position="475"/>
    </location>
</feature>
<keyword evidence="7" id="KW-0256">Endoplasmic reticulum</keyword>
<evidence type="ECO:0000256" key="6">
    <source>
        <dbReference type="ARBA" id="ARBA00022723"/>
    </source>
</evidence>
<reference evidence="16" key="1">
    <citation type="submission" date="2023-06" db="EMBL/GenBank/DDBJ databases">
        <title>Identification of Cytochrome P450s in Maconellicoccus hirsutus.</title>
        <authorList>
            <person name="Selvamani S.B."/>
            <person name="Negi N."/>
            <person name="Nagarjuna Reddy K.V."/>
            <person name="Ramasamy G.G."/>
        </authorList>
    </citation>
    <scope>NUCLEOTIDE SEQUENCE</scope>
</reference>
<dbReference type="AlphaFoldDB" id="A0AAT9UTT8"/>
<dbReference type="PRINTS" id="PR00463">
    <property type="entry name" value="EP450I"/>
</dbReference>
<dbReference type="PANTHER" id="PTHR24291">
    <property type="entry name" value="CYTOCHROME P450 FAMILY 4"/>
    <property type="match status" value="1"/>
</dbReference>
<keyword evidence="9 14" id="KW-0560">Oxidoreductase</keyword>
<dbReference type="PANTHER" id="PTHR24291:SF189">
    <property type="entry name" value="CYTOCHROME P450 4C3-RELATED"/>
    <property type="match status" value="1"/>
</dbReference>